<sequence>MRVFFLSVIPKTRYKSSSAFGAKGKHRDSCETLNLNFLGRSHKCPQSQLSHVKQFVKHAQVRSMLPCPNFKFNSNT</sequence>
<evidence type="ECO:0000313" key="2">
    <source>
        <dbReference type="Proteomes" id="UP001189624"/>
    </source>
</evidence>
<evidence type="ECO:0000313" key="1">
    <source>
        <dbReference type="EMBL" id="CAJ1944518.1"/>
    </source>
</evidence>
<dbReference type="AlphaFoldDB" id="A0AA86SZJ3"/>
<accession>A0AA86SZJ3</accession>
<reference evidence="1" key="1">
    <citation type="submission" date="2023-10" db="EMBL/GenBank/DDBJ databases">
        <authorList>
            <person name="Domelevo Entfellner J.-B."/>
        </authorList>
    </citation>
    <scope>NUCLEOTIDE SEQUENCE</scope>
</reference>
<dbReference type="EMBL" id="OY731400">
    <property type="protein sequence ID" value="CAJ1944518.1"/>
    <property type="molecule type" value="Genomic_DNA"/>
</dbReference>
<proteinExistence type="predicted"/>
<name>A0AA86SZJ3_9FABA</name>
<dbReference type="Proteomes" id="UP001189624">
    <property type="component" value="Chromosome 3"/>
</dbReference>
<organism evidence="1 2">
    <name type="scientific">Sphenostylis stenocarpa</name>
    <dbReference type="NCBI Taxonomy" id="92480"/>
    <lineage>
        <taxon>Eukaryota</taxon>
        <taxon>Viridiplantae</taxon>
        <taxon>Streptophyta</taxon>
        <taxon>Embryophyta</taxon>
        <taxon>Tracheophyta</taxon>
        <taxon>Spermatophyta</taxon>
        <taxon>Magnoliopsida</taxon>
        <taxon>eudicotyledons</taxon>
        <taxon>Gunneridae</taxon>
        <taxon>Pentapetalae</taxon>
        <taxon>rosids</taxon>
        <taxon>fabids</taxon>
        <taxon>Fabales</taxon>
        <taxon>Fabaceae</taxon>
        <taxon>Papilionoideae</taxon>
        <taxon>50 kb inversion clade</taxon>
        <taxon>NPAAA clade</taxon>
        <taxon>indigoferoid/millettioid clade</taxon>
        <taxon>Phaseoleae</taxon>
        <taxon>Sphenostylis</taxon>
    </lineage>
</organism>
<dbReference type="Gramene" id="rna-AYBTSS11_LOCUS11954">
    <property type="protein sequence ID" value="CAJ1944518.1"/>
    <property type="gene ID" value="gene-AYBTSS11_LOCUS11954"/>
</dbReference>
<protein>
    <submittedName>
        <fullName evidence="1">Uncharacterized protein</fullName>
    </submittedName>
</protein>
<gene>
    <name evidence="1" type="ORF">AYBTSS11_LOCUS11954</name>
</gene>
<keyword evidence="2" id="KW-1185">Reference proteome</keyword>